<keyword evidence="3" id="KW-1185">Reference proteome</keyword>
<protein>
    <submittedName>
        <fullName evidence="2">Uncharacterized protein</fullName>
    </submittedName>
</protein>
<proteinExistence type="predicted"/>
<name>A0ABV7Z8G1_9DEIO</name>
<evidence type="ECO:0000313" key="3">
    <source>
        <dbReference type="Proteomes" id="UP001595803"/>
    </source>
</evidence>
<accession>A0ABV7Z8G1</accession>
<gene>
    <name evidence="2" type="ORF">ACFOSB_12470</name>
</gene>
<feature type="region of interest" description="Disordered" evidence="1">
    <location>
        <begin position="66"/>
        <end position="173"/>
    </location>
</feature>
<organism evidence="2 3">
    <name type="scientific">Deinococcus rufus</name>
    <dbReference type="NCBI Taxonomy" id="2136097"/>
    <lineage>
        <taxon>Bacteria</taxon>
        <taxon>Thermotogati</taxon>
        <taxon>Deinococcota</taxon>
        <taxon>Deinococci</taxon>
        <taxon>Deinococcales</taxon>
        <taxon>Deinococcaceae</taxon>
        <taxon>Deinococcus</taxon>
    </lineage>
</organism>
<comment type="caution">
    <text evidence="2">The sequence shown here is derived from an EMBL/GenBank/DDBJ whole genome shotgun (WGS) entry which is preliminary data.</text>
</comment>
<evidence type="ECO:0000256" key="1">
    <source>
        <dbReference type="SAM" id="MobiDB-lite"/>
    </source>
</evidence>
<dbReference type="EMBL" id="JBHRZG010000012">
    <property type="protein sequence ID" value="MFC3833672.1"/>
    <property type="molecule type" value="Genomic_DNA"/>
</dbReference>
<dbReference type="RefSeq" id="WP_322474889.1">
    <property type="nucleotide sequence ID" value="NZ_JBHRZG010000012.1"/>
</dbReference>
<sequence>MTLHLTPGGEVSTFVDLKREAGIADTVQMTFGSLPAGFTQEGTRGAADSDCSVRLDAAENVAPGTYTLTPVGTTDAGVQTAARSPQATDGDGRASVDGLGVGSGPRPGLTADAQGRGPPAGTNGAGLAVARLNANGPPDLSVRGNGQTAVPVTGQDGGTAPAVSGGTLTSPAP</sequence>
<evidence type="ECO:0000313" key="2">
    <source>
        <dbReference type="EMBL" id="MFC3833672.1"/>
    </source>
</evidence>
<reference evidence="3" key="1">
    <citation type="journal article" date="2019" name="Int. J. Syst. Evol. Microbiol.">
        <title>The Global Catalogue of Microorganisms (GCM) 10K type strain sequencing project: providing services to taxonomists for standard genome sequencing and annotation.</title>
        <authorList>
            <consortium name="The Broad Institute Genomics Platform"/>
            <consortium name="The Broad Institute Genome Sequencing Center for Infectious Disease"/>
            <person name="Wu L."/>
            <person name="Ma J."/>
        </authorList>
    </citation>
    <scope>NUCLEOTIDE SEQUENCE [LARGE SCALE GENOMIC DNA]</scope>
    <source>
        <strain evidence="3">CCTCC AB 2017081</strain>
    </source>
</reference>
<dbReference type="Proteomes" id="UP001595803">
    <property type="component" value="Unassembled WGS sequence"/>
</dbReference>